<dbReference type="AlphaFoldDB" id="A0A6J4QH40"/>
<gene>
    <name evidence="2" type="ORF">AVDCRST_MAG80-1025</name>
</gene>
<dbReference type="GO" id="GO:0004414">
    <property type="term" value="F:homoserine O-acetyltransferase activity"/>
    <property type="evidence" value="ECO:0007669"/>
    <property type="project" value="UniProtKB-EC"/>
</dbReference>
<name>A0A6J4QH40_9ACTN</name>
<proteinExistence type="predicted"/>
<dbReference type="EMBL" id="CADCVC010000087">
    <property type="protein sequence ID" value="CAA9437504.1"/>
    <property type="molecule type" value="Genomic_DNA"/>
</dbReference>
<feature type="non-terminal residue" evidence="2">
    <location>
        <position position="32"/>
    </location>
</feature>
<feature type="non-terminal residue" evidence="2">
    <location>
        <position position="1"/>
    </location>
</feature>
<feature type="region of interest" description="Disordered" evidence="1">
    <location>
        <begin position="1"/>
        <end position="32"/>
    </location>
</feature>
<keyword evidence="2" id="KW-0808">Transferase</keyword>
<protein>
    <submittedName>
        <fullName evidence="2">Homoserine O-acetyltransferase</fullName>
        <ecNumber evidence="2">2.3.1.31</ecNumber>
    </submittedName>
</protein>
<reference evidence="2" key="1">
    <citation type="submission" date="2020-02" db="EMBL/GenBank/DDBJ databases">
        <authorList>
            <person name="Meier V. D."/>
        </authorList>
    </citation>
    <scope>NUCLEOTIDE SEQUENCE</scope>
    <source>
        <strain evidence="2">AVDCRST_MAG80</strain>
    </source>
</reference>
<organism evidence="2">
    <name type="scientific">uncultured Rubrobacteraceae bacterium</name>
    <dbReference type="NCBI Taxonomy" id="349277"/>
    <lineage>
        <taxon>Bacteria</taxon>
        <taxon>Bacillati</taxon>
        <taxon>Actinomycetota</taxon>
        <taxon>Rubrobacteria</taxon>
        <taxon>Rubrobacterales</taxon>
        <taxon>Rubrobacteraceae</taxon>
        <taxon>environmental samples</taxon>
    </lineage>
</organism>
<dbReference type="EC" id="2.3.1.31" evidence="2"/>
<feature type="compositionally biased region" description="Basic and acidic residues" evidence="1">
    <location>
        <begin position="15"/>
        <end position="25"/>
    </location>
</feature>
<sequence>ARREGPVLPAGGRRVHGEAHDERGAARHPGRL</sequence>
<accession>A0A6J4QH40</accession>
<evidence type="ECO:0000256" key="1">
    <source>
        <dbReference type="SAM" id="MobiDB-lite"/>
    </source>
</evidence>
<keyword evidence="2" id="KW-0012">Acyltransferase</keyword>
<evidence type="ECO:0000313" key="2">
    <source>
        <dbReference type="EMBL" id="CAA9437504.1"/>
    </source>
</evidence>